<evidence type="ECO:0000313" key="1">
    <source>
        <dbReference type="EMBL" id="CBH76234.1"/>
    </source>
</evidence>
<organism evidence="1">
    <name type="scientific">mine drainage metagenome</name>
    <dbReference type="NCBI Taxonomy" id="410659"/>
    <lineage>
        <taxon>unclassified sequences</taxon>
        <taxon>metagenomes</taxon>
        <taxon>ecological metagenomes</taxon>
    </lineage>
</organism>
<accession>E6PIE4</accession>
<protein>
    <submittedName>
        <fullName evidence="1">Uncharacterized protein</fullName>
    </submittedName>
</protein>
<reference evidence="1" key="1">
    <citation type="submission" date="2009-10" db="EMBL/GenBank/DDBJ databases">
        <title>Diversity of trophic interactions inside an arsenic-rich microbial ecosystem.</title>
        <authorList>
            <person name="Bertin P.N."/>
            <person name="Heinrich-Salmeron A."/>
            <person name="Pelletier E."/>
            <person name="Goulhen-Chollet F."/>
            <person name="Arsene-Ploetze F."/>
            <person name="Gallien S."/>
            <person name="Calteau A."/>
            <person name="Vallenet D."/>
            <person name="Casiot C."/>
            <person name="Chane-Woon-Ming B."/>
            <person name="Giloteaux L."/>
            <person name="Barakat M."/>
            <person name="Bonnefoy V."/>
            <person name="Bruneel O."/>
            <person name="Chandler M."/>
            <person name="Cleiss J."/>
            <person name="Duran R."/>
            <person name="Elbaz-Poulichet F."/>
            <person name="Fonknechten N."/>
            <person name="Lauga B."/>
            <person name="Mornico D."/>
            <person name="Ortet P."/>
            <person name="Schaeffer C."/>
            <person name="Siguier P."/>
            <person name="Alexander Thil Smith A."/>
            <person name="Van Dorsselaer A."/>
            <person name="Weissenbach J."/>
            <person name="Medigue C."/>
            <person name="Le Paslier D."/>
        </authorList>
    </citation>
    <scope>NUCLEOTIDE SEQUENCE</scope>
</reference>
<dbReference type="EMBL" id="CABL01000019">
    <property type="protein sequence ID" value="CBH76234.1"/>
    <property type="molecule type" value="Genomic_DNA"/>
</dbReference>
<comment type="caution">
    <text evidence="1">The sequence shown here is derived from an EMBL/GenBank/DDBJ whole genome shotgun (WGS) entry which is preliminary data.</text>
</comment>
<name>E6PIE4_9ZZZZ</name>
<proteinExistence type="predicted"/>
<sequence length="138" mass="15189">MRNTSLHRVLVEYGYAAAATGNAVLIARIRRGRSAQLLRVPFSIAVPEEWAERAAAYCALYALIQALRRFGRDLGTVAVPDPDLLDDLREHRALPAILHRPYIHLLCALRGMPRIELAPGGAEDLAELARAEISRIAA</sequence>
<gene>
    <name evidence="1" type="ORF">CARN1_0714</name>
</gene>
<dbReference type="AlphaFoldDB" id="E6PIE4"/>